<organism evidence="2">
    <name type="scientific">Tanacetum cinerariifolium</name>
    <name type="common">Dalmatian daisy</name>
    <name type="synonym">Chrysanthemum cinerariifolium</name>
    <dbReference type="NCBI Taxonomy" id="118510"/>
    <lineage>
        <taxon>Eukaryota</taxon>
        <taxon>Viridiplantae</taxon>
        <taxon>Streptophyta</taxon>
        <taxon>Embryophyta</taxon>
        <taxon>Tracheophyta</taxon>
        <taxon>Spermatophyta</taxon>
        <taxon>Magnoliopsida</taxon>
        <taxon>eudicotyledons</taxon>
        <taxon>Gunneridae</taxon>
        <taxon>Pentapetalae</taxon>
        <taxon>asterids</taxon>
        <taxon>campanulids</taxon>
        <taxon>Asterales</taxon>
        <taxon>Asteraceae</taxon>
        <taxon>Asteroideae</taxon>
        <taxon>Anthemideae</taxon>
        <taxon>Anthemidinae</taxon>
        <taxon>Tanacetum</taxon>
    </lineage>
</organism>
<sequence length="93" mass="9832">ACNADAPESSGISNPVATSKSPPAEQMESLTVESAIPTISSPVLTACLDNSPKTSSASRLISKEPLGFQDPEFPDRVYKLEKAMYGLHQAPRA</sequence>
<comment type="caution">
    <text evidence="2">The sequence shown here is derived from an EMBL/GenBank/DDBJ whole genome shotgun (WGS) entry which is preliminary data.</text>
</comment>
<name>A0A699R3T7_TANCI</name>
<feature type="non-terminal residue" evidence="2">
    <location>
        <position position="93"/>
    </location>
</feature>
<proteinExistence type="predicted"/>
<dbReference type="EMBL" id="BKCJ011062629">
    <property type="protein sequence ID" value="GFC77784.1"/>
    <property type="molecule type" value="Genomic_DNA"/>
</dbReference>
<dbReference type="AlphaFoldDB" id="A0A699R3T7"/>
<protein>
    <submittedName>
        <fullName evidence="2">Retrotransposon protein, putative, unclassified</fullName>
    </submittedName>
</protein>
<feature type="non-terminal residue" evidence="2">
    <location>
        <position position="1"/>
    </location>
</feature>
<evidence type="ECO:0000256" key="1">
    <source>
        <dbReference type="SAM" id="MobiDB-lite"/>
    </source>
</evidence>
<gene>
    <name evidence="2" type="ORF">Tci_849754</name>
</gene>
<feature type="region of interest" description="Disordered" evidence="1">
    <location>
        <begin position="1"/>
        <end position="28"/>
    </location>
</feature>
<feature type="compositionally biased region" description="Polar residues" evidence="1">
    <location>
        <begin position="10"/>
        <end position="21"/>
    </location>
</feature>
<accession>A0A699R3T7</accession>
<evidence type="ECO:0000313" key="2">
    <source>
        <dbReference type="EMBL" id="GFC77784.1"/>
    </source>
</evidence>
<reference evidence="2" key="1">
    <citation type="journal article" date="2019" name="Sci. Rep.">
        <title>Draft genome of Tanacetum cinerariifolium, the natural source of mosquito coil.</title>
        <authorList>
            <person name="Yamashiro T."/>
            <person name="Shiraishi A."/>
            <person name="Satake H."/>
            <person name="Nakayama K."/>
        </authorList>
    </citation>
    <scope>NUCLEOTIDE SEQUENCE</scope>
</reference>